<keyword evidence="5" id="KW-0456">Lyase</keyword>
<accession>A0A0J9CD73</accession>
<dbReference type="Pfam" id="PF02618">
    <property type="entry name" value="YceG"/>
    <property type="match status" value="1"/>
</dbReference>
<gene>
    <name evidence="9" type="ORF">HMPREF9470_01139</name>
</gene>
<dbReference type="GO" id="GO:0071555">
    <property type="term" value="P:cell wall organization"/>
    <property type="evidence" value="ECO:0007669"/>
    <property type="project" value="UniProtKB-KW"/>
</dbReference>
<feature type="region of interest" description="Disordered" evidence="7">
    <location>
        <begin position="124"/>
        <end position="246"/>
    </location>
</feature>
<dbReference type="PANTHER" id="PTHR30518:SF2">
    <property type="entry name" value="ENDOLYTIC MUREIN TRANSGLYCOSYLASE"/>
    <property type="match status" value="1"/>
</dbReference>
<dbReference type="Proteomes" id="UP000037392">
    <property type="component" value="Unassembled WGS sequence"/>
</dbReference>
<dbReference type="GO" id="GO:0016829">
    <property type="term" value="F:lyase activity"/>
    <property type="evidence" value="ECO:0007669"/>
    <property type="project" value="UniProtKB-KW"/>
</dbReference>
<name>A0A0J9CD73_9FIRM</name>
<evidence type="ECO:0000256" key="7">
    <source>
        <dbReference type="SAM" id="MobiDB-lite"/>
    </source>
</evidence>
<feature type="compositionally biased region" description="Low complexity" evidence="7">
    <location>
        <begin position="138"/>
        <end position="151"/>
    </location>
</feature>
<keyword evidence="1" id="KW-1003">Cell membrane</keyword>
<evidence type="ECO:0000313" key="9">
    <source>
        <dbReference type="EMBL" id="KMW23052.1"/>
    </source>
</evidence>
<protein>
    <recommendedName>
        <fullName evidence="11">Aminodeoxychorismate lyase</fullName>
    </recommendedName>
</protein>
<evidence type="ECO:0000256" key="3">
    <source>
        <dbReference type="ARBA" id="ARBA00022989"/>
    </source>
</evidence>
<feature type="transmembrane region" description="Helical" evidence="8">
    <location>
        <begin position="12"/>
        <end position="33"/>
    </location>
</feature>
<keyword evidence="2 8" id="KW-0812">Transmembrane</keyword>
<dbReference type="AlphaFoldDB" id="A0A0J9CD73"/>
<dbReference type="RefSeq" id="WP_048929387.1">
    <property type="nucleotide sequence ID" value="NZ_KQ235876.1"/>
</dbReference>
<organism evidence="9 10">
    <name type="scientific">[Clostridium] citroniae WAL-19142</name>
    <dbReference type="NCBI Taxonomy" id="742734"/>
    <lineage>
        <taxon>Bacteria</taxon>
        <taxon>Bacillati</taxon>
        <taxon>Bacillota</taxon>
        <taxon>Clostridia</taxon>
        <taxon>Lachnospirales</taxon>
        <taxon>Lachnospiraceae</taxon>
        <taxon>Enterocloster</taxon>
    </lineage>
</organism>
<dbReference type="Gene3D" id="3.30.1490.480">
    <property type="entry name" value="Endolytic murein transglycosylase"/>
    <property type="match status" value="1"/>
</dbReference>
<evidence type="ECO:0000256" key="6">
    <source>
        <dbReference type="ARBA" id="ARBA00023316"/>
    </source>
</evidence>
<dbReference type="EMBL" id="ADLK01000007">
    <property type="protein sequence ID" value="KMW23052.1"/>
    <property type="molecule type" value="Genomic_DNA"/>
</dbReference>
<dbReference type="PATRIC" id="fig|742734.4.peg.1216"/>
<dbReference type="PANTHER" id="PTHR30518">
    <property type="entry name" value="ENDOLYTIC MUREIN TRANSGLYCOSYLASE"/>
    <property type="match status" value="1"/>
</dbReference>
<evidence type="ECO:0000313" key="10">
    <source>
        <dbReference type="Proteomes" id="UP000037392"/>
    </source>
</evidence>
<feature type="compositionally biased region" description="Low complexity" evidence="7">
    <location>
        <begin position="161"/>
        <end position="189"/>
    </location>
</feature>
<evidence type="ECO:0000256" key="2">
    <source>
        <dbReference type="ARBA" id="ARBA00022692"/>
    </source>
</evidence>
<evidence type="ECO:0008006" key="11">
    <source>
        <dbReference type="Google" id="ProtNLM"/>
    </source>
</evidence>
<dbReference type="InterPro" id="IPR003770">
    <property type="entry name" value="MLTG-like"/>
</dbReference>
<evidence type="ECO:0000256" key="5">
    <source>
        <dbReference type="ARBA" id="ARBA00023239"/>
    </source>
</evidence>
<evidence type="ECO:0000256" key="4">
    <source>
        <dbReference type="ARBA" id="ARBA00023136"/>
    </source>
</evidence>
<keyword evidence="4 8" id="KW-0472">Membrane</keyword>
<comment type="caution">
    <text evidence="9">The sequence shown here is derived from an EMBL/GenBank/DDBJ whole genome shotgun (WGS) entry which is preliminary data.</text>
</comment>
<dbReference type="GeneID" id="93165041"/>
<proteinExistence type="predicted"/>
<dbReference type="OrthoDB" id="9810667at2"/>
<keyword evidence="3 8" id="KW-1133">Transmembrane helix</keyword>
<sequence>MSNRTREINKITTTIISISVKLIVYALIILLLYEAVARGYAFGHEIFFAEAVEDAPGTDVVVQISEDETVSQAAEYLAHKGLIKSEFAFIFQSKFYDYDTVYPGTYTLNTSMTSKEILQLLNEKPETEDVSPAQSGNAKAKTTAQTTPAAAGESDAPSGRSISEGTEGSSQGGTAAASAGQGDTAQSSGVLDGAAAQGGETAPDGNAEGRAMSLGEEARDSMANQESYEGEDQEMEGGWIEDAAEE</sequence>
<evidence type="ECO:0000256" key="1">
    <source>
        <dbReference type="ARBA" id="ARBA00022475"/>
    </source>
</evidence>
<evidence type="ECO:0000256" key="8">
    <source>
        <dbReference type="SAM" id="Phobius"/>
    </source>
</evidence>
<reference evidence="9 10" key="1">
    <citation type="submission" date="2011-04" db="EMBL/GenBank/DDBJ databases">
        <title>The Genome Sequence of Clostridium citroniae WAL-19142.</title>
        <authorList>
            <consortium name="The Broad Institute Genome Sequencing Platform"/>
            <person name="Earl A."/>
            <person name="Ward D."/>
            <person name="Feldgarden M."/>
            <person name="Gevers D."/>
            <person name="Warren Y.A."/>
            <person name="Tyrrell K.L."/>
            <person name="Citron D.M."/>
            <person name="Goldstein E.J."/>
            <person name="Daigneault M."/>
            <person name="Allen-Vercoe E."/>
            <person name="Young S.K."/>
            <person name="Zeng Q."/>
            <person name="Gargeya S."/>
            <person name="Fitzgerald M."/>
            <person name="Haas B."/>
            <person name="Abouelleil A."/>
            <person name="Alvarado L."/>
            <person name="Arachchi H.M."/>
            <person name="Berlin A."/>
            <person name="Brown A."/>
            <person name="Chapman S.B."/>
            <person name="Chen Z."/>
            <person name="Dunbar C."/>
            <person name="Freedman E."/>
            <person name="Gearin G."/>
            <person name="Gellesch M."/>
            <person name="Goldberg J."/>
            <person name="Griggs A."/>
            <person name="Gujja S."/>
            <person name="Heilman E.R."/>
            <person name="Heiman D."/>
            <person name="Howarth C."/>
            <person name="Larson L."/>
            <person name="Lui A."/>
            <person name="MacDonald P.J."/>
            <person name="Mehta T."/>
            <person name="Montmayeur A."/>
            <person name="Murphy C."/>
            <person name="Neiman D."/>
            <person name="Pearson M."/>
            <person name="Priest M."/>
            <person name="Roberts A."/>
            <person name="Saif S."/>
            <person name="Shea T."/>
            <person name="Shenoy N."/>
            <person name="Sisk P."/>
            <person name="Stolte C."/>
            <person name="Sykes S."/>
            <person name="White J."/>
            <person name="Yandava C."/>
            <person name="Wortman J."/>
            <person name="Nusbaum C."/>
            <person name="Birren B."/>
        </authorList>
    </citation>
    <scope>NUCLEOTIDE SEQUENCE [LARGE SCALE GENOMIC DNA]</scope>
    <source>
        <strain evidence="9 10">WAL-19142</strain>
    </source>
</reference>
<keyword evidence="6" id="KW-0961">Cell wall biogenesis/degradation</keyword>